<dbReference type="GO" id="GO:0006368">
    <property type="term" value="P:transcription elongation by RNA polymerase II"/>
    <property type="evidence" value="ECO:0007669"/>
    <property type="project" value="InterPro"/>
</dbReference>
<sequence>MSVNSNCGLPIGVYKVNIGESLLSKDNGMTFHSVRYDFRPASISNGGSEMFLQFSDNNYVNVAVENETNNSLVLYKGSNNKIGNKKECIMLLDPNTNQLTIEKLNSQMRVKYLRNPQEKIVQIIREKVNQKKIDRKDNEETIYNKETTSETCKEEENEIIENDNKIVENTTEDESSEHIIKRSEIENHKSDISSIDDSSSDDNYDYIFDEAVPSSEKNDNNESNKEVINQEEHTDDDLIGFFDNVHNYLDSNVTYTPKKNNQNRNTVEEFEDNLNSDIPRYSPKHVNIKKFPNFDDSIWYDDLNLSEDEDSDDD</sequence>
<feature type="domain" description="Transcription elongation factor Eaf N-terminal" evidence="10">
    <location>
        <begin position="14"/>
        <end position="116"/>
    </location>
</feature>
<dbReference type="InterPro" id="IPR019194">
    <property type="entry name" value="Tscrpt_elong_fac_Eaf_N"/>
</dbReference>
<evidence type="ECO:0000259" key="10">
    <source>
        <dbReference type="Pfam" id="PF09816"/>
    </source>
</evidence>
<keyword evidence="11" id="KW-1185">Reference proteome</keyword>
<dbReference type="Proteomes" id="UP000038045">
    <property type="component" value="Unplaced"/>
</dbReference>
<dbReference type="GO" id="GO:0032783">
    <property type="term" value="C:super elongation complex"/>
    <property type="evidence" value="ECO:0007669"/>
    <property type="project" value="InterPro"/>
</dbReference>
<proteinExistence type="inferred from homology"/>
<evidence type="ECO:0000256" key="5">
    <source>
        <dbReference type="ARBA" id="ARBA00023015"/>
    </source>
</evidence>
<dbReference type="PANTHER" id="PTHR15970:SF2">
    <property type="entry name" value="ELL-ASSOCIATED FACTOR EAF"/>
    <property type="match status" value="1"/>
</dbReference>
<reference evidence="12" key="1">
    <citation type="submission" date="2017-02" db="UniProtKB">
        <authorList>
            <consortium name="WormBaseParasite"/>
        </authorList>
    </citation>
    <scope>IDENTIFICATION</scope>
</reference>
<evidence type="ECO:0000313" key="11">
    <source>
        <dbReference type="Proteomes" id="UP000038045"/>
    </source>
</evidence>
<evidence type="ECO:0000256" key="1">
    <source>
        <dbReference type="ARBA" id="ARBA00004123"/>
    </source>
</evidence>
<dbReference type="InterPro" id="IPR027093">
    <property type="entry name" value="EAF_fam"/>
</dbReference>
<evidence type="ECO:0000313" key="12">
    <source>
        <dbReference type="WBParaSite" id="PTRK_0000628700.1"/>
    </source>
</evidence>
<evidence type="ECO:0000256" key="2">
    <source>
        <dbReference type="ARBA" id="ARBA00007798"/>
    </source>
</evidence>
<evidence type="ECO:0000256" key="9">
    <source>
        <dbReference type="ARBA" id="ARBA00025617"/>
    </source>
</evidence>
<evidence type="ECO:0000256" key="4">
    <source>
        <dbReference type="ARBA" id="ARBA00022553"/>
    </source>
</evidence>
<dbReference type="STRING" id="131310.A0A0N4ZEV4"/>
<evidence type="ECO:0000256" key="6">
    <source>
        <dbReference type="ARBA" id="ARBA00023159"/>
    </source>
</evidence>
<accession>A0A0N4ZEV4</accession>
<evidence type="ECO:0000256" key="3">
    <source>
        <dbReference type="ARBA" id="ARBA00021452"/>
    </source>
</evidence>
<evidence type="ECO:0000256" key="7">
    <source>
        <dbReference type="ARBA" id="ARBA00023163"/>
    </source>
</evidence>
<dbReference type="GO" id="GO:0003711">
    <property type="term" value="F:transcription elongation factor activity"/>
    <property type="evidence" value="ECO:0007669"/>
    <property type="project" value="TreeGrafter"/>
</dbReference>
<keyword evidence="7" id="KW-0804">Transcription</keyword>
<dbReference type="Pfam" id="PF09816">
    <property type="entry name" value="EAF"/>
    <property type="match status" value="1"/>
</dbReference>
<keyword evidence="6" id="KW-0010">Activator</keyword>
<comment type="subcellular location">
    <subcellularLocation>
        <location evidence="1">Nucleus</location>
    </subcellularLocation>
</comment>
<dbReference type="AlphaFoldDB" id="A0A0N4ZEV4"/>
<dbReference type="PANTHER" id="PTHR15970">
    <property type="entry name" value="ELL-ASSOCIATED FACTOR EAF"/>
    <property type="match status" value="1"/>
</dbReference>
<organism evidence="11 12">
    <name type="scientific">Parastrongyloides trichosuri</name>
    <name type="common">Possum-specific nematode worm</name>
    <dbReference type="NCBI Taxonomy" id="131310"/>
    <lineage>
        <taxon>Eukaryota</taxon>
        <taxon>Metazoa</taxon>
        <taxon>Ecdysozoa</taxon>
        <taxon>Nematoda</taxon>
        <taxon>Chromadorea</taxon>
        <taxon>Rhabditida</taxon>
        <taxon>Tylenchina</taxon>
        <taxon>Panagrolaimomorpha</taxon>
        <taxon>Strongyloidoidea</taxon>
        <taxon>Strongyloididae</taxon>
        <taxon>Parastrongyloides</taxon>
    </lineage>
</organism>
<name>A0A0N4ZEV4_PARTI</name>
<comment type="function">
    <text evidence="9">Promotes transcriptional elongation by Su(Tpl)/ELL. Essential for development.</text>
</comment>
<dbReference type="WBParaSite" id="PTRK_0000628700.1">
    <property type="protein sequence ID" value="PTRK_0000628700.1"/>
    <property type="gene ID" value="PTRK_0000628700"/>
</dbReference>
<keyword evidence="8" id="KW-0539">Nucleus</keyword>
<protein>
    <recommendedName>
        <fullName evidence="3">Ell-associated factor Eaf</fullName>
    </recommendedName>
</protein>
<keyword evidence="5" id="KW-0805">Transcription regulation</keyword>
<keyword evidence="4" id="KW-0597">Phosphoprotein</keyword>
<evidence type="ECO:0000256" key="8">
    <source>
        <dbReference type="ARBA" id="ARBA00023242"/>
    </source>
</evidence>
<comment type="similarity">
    <text evidence="2">Belongs to the EAF family.</text>
</comment>